<dbReference type="GO" id="GO:0140359">
    <property type="term" value="F:ABC-type transporter activity"/>
    <property type="evidence" value="ECO:0007669"/>
    <property type="project" value="InterPro"/>
</dbReference>
<dbReference type="PANTHER" id="PTHR37305:SF1">
    <property type="entry name" value="MEMBRANE PROTEIN"/>
    <property type="match status" value="1"/>
</dbReference>
<dbReference type="AlphaFoldDB" id="X1U8B0"/>
<sequence>MLLKAITWPDGLINVVGLSGWNGFGGLFLIILVGAVTAQEYTWRTLHLWLSRGVSRPVLTLAKLTAFLLAAILIVLSALVTGSAVTAIISAKINGSLYLGQLDFPHLLFSVLRTTLTLLPYGSLTFLLAVASRSTVVAISGGLAYTLLIETLIIQVSGLLGERVIQVMQYLPGSLAFSLSSLNNATLGTVGSTQVSLVSPMHAAIGIGVWTLLFLGLSLWIFQRQDLAE</sequence>
<keyword evidence="1" id="KW-0472">Membrane</keyword>
<feature type="transmembrane region" description="Helical" evidence="1">
    <location>
        <begin position="20"/>
        <end position="43"/>
    </location>
</feature>
<dbReference type="EMBL" id="BARW01020818">
    <property type="protein sequence ID" value="GAI96080.1"/>
    <property type="molecule type" value="Genomic_DNA"/>
</dbReference>
<dbReference type="GO" id="GO:0005886">
    <property type="term" value="C:plasma membrane"/>
    <property type="evidence" value="ECO:0007669"/>
    <property type="project" value="UniProtKB-SubCell"/>
</dbReference>
<keyword evidence="1" id="KW-1133">Transmembrane helix</keyword>
<protein>
    <submittedName>
        <fullName evidence="2">Uncharacterized protein</fullName>
    </submittedName>
</protein>
<dbReference type="Pfam" id="PF12679">
    <property type="entry name" value="ABC2_membrane_2"/>
    <property type="match status" value="1"/>
</dbReference>
<feature type="transmembrane region" description="Helical" evidence="1">
    <location>
        <begin position="64"/>
        <end position="91"/>
    </location>
</feature>
<keyword evidence="1" id="KW-0812">Transmembrane</keyword>
<feature type="transmembrane region" description="Helical" evidence="1">
    <location>
        <begin position="143"/>
        <end position="161"/>
    </location>
</feature>
<dbReference type="PANTHER" id="PTHR37305">
    <property type="entry name" value="INTEGRAL MEMBRANE PROTEIN-RELATED"/>
    <property type="match status" value="1"/>
</dbReference>
<evidence type="ECO:0000313" key="2">
    <source>
        <dbReference type="EMBL" id="GAI96080.1"/>
    </source>
</evidence>
<organism evidence="2">
    <name type="scientific">marine sediment metagenome</name>
    <dbReference type="NCBI Taxonomy" id="412755"/>
    <lineage>
        <taxon>unclassified sequences</taxon>
        <taxon>metagenomes</taxon>
        <taxon>ecological metagenomes</taxon>
    </lineage>
</organism>
<reference evidence="2" key="1">
    <citation type="journal article" date="2014" name="Front. Microbiol.">
        <title>High frequency of phylogenetically diverse reductive dehalogenase-homologous genes in deep subseafloor sedimentary metagenomes.</title>
        <authorList>
            <person name="Kawai M."/>
            <person name="Futagami T."/>
            <person name="Toyoda A."/>
            <person name="Takaki Y."/>
            <person name="Nishi S."/>
            <person name="Hori S."/>
            <person name="Arai W."/>
            <person name="Tsubouchi T."/>
            <person name="Morono Y."/>
            <person name="Uchiyama I."/>
            <person name="Ito T."/>
            <person name="Fujiyama A."/>
            <person name="Inagaki F."/>
            <person name="Takami H."/>
        </authorList>
    </citation>
    <scope>NUCLEOTIDE SEQUENCE</scope>
    <source>
        <strain evidence="2">Expedition CK06-06</strain>
    </source>
</reference>
<gene>
    <name evidence="2" type="ORF">S12H4_35096</name>
</gene>
<name>X1U8B0_9ZZZZ</name>
<comment type="caution">
    <text evidence="2">The sequence shown here is derived from an EMBL/GenBank/DDBJ whole genome shotgun (WGS) entry which is preliminary data.</text>
</comment>
<accession>X1U8B0</accession>
<evidence type="ECO:0000256" key="1">
    <source>
        <dbReference type="SAM" id="Phobius"/>
    </source>
</evidence>
<proteinExistence type="predicted"/>
<feature type="transmembrane region" description="Helical" evidence="1">
    <location>
        <begin position="111"/>
        <end position="131"/>
    </location>
</feature>
<feature type="transmembrane region" description="Helical" evidence="1">
    <location>
        <begin position="201"/>
        <end position="222"/>
    </location>
</feature>